<dbReference type="RefSeq" id="XP_012769411.1">
    <property type="nucleotide sequence ID" value="XM_012913957.1"/>
</dbReference>
<dbReference type="KEGG" id="bbig:BBBOND_0311280"/>
<reference evidence="4" key="1">
    <citation type="journal article" date="2014" name="Nucleic Acids Res.">
        <title>The evolutionary dynamics of variant antigen genes in Babesia reveal a history of genomic innovation underlying host-parasite interaction.</title>
        <authorList>
            <person name="Jackson A.P."/>
            <person name="Otto T.D."/>
            <person name="Darby A."/>
            <person name="Ramaprasad A."/>
            <person name="Xia D."/>
            <person name="Echaide I.E."/>
            <person name="Farber M."/>
            <person name="Gahlot S."/>
            <person name="Gamble J."/>
            <person name="Gupta D."/>
            <person name="Gupta Y."/>
            <person name="Jackson L."/>
            <person name="Malandrin L."/>
            <person name="Malas T.B."/>
            <person name="Moussa E."/>
            <person name="Nair M."/>
            <person name="Reid A.J."/>
            <person name="Sanders M."/>
            <person name="Sharma J."/>
            <person name="Tracey A."/>
            <person name="Quail M.A."/>
            <person name="Weir W."/>
            <person name="Wastling J.M."/>
            <person name="Hall N."/>
            <person name="Willadsen P."/>
            <person name="Lingelbach K."/>
            <person name="Shiels B."/>
            <person name="Tait A."/>
            <person name="Berriman M."/>
            <person name="Allred D.R."/>
            <person name="Pain A."/>
        </authorList>
    </citation>
    <scope>NUCLEOTIDE SEQUENCE [LARGE SCALE GENOMIC DNA]</scope>
    <source>
        <strain evidence="4">Bond</strain>
    </source>
</reference>
<feature type="compositionally biased region" description="Acidic residues" evidence="1">
    <location>
        <begin position="35"/>
        <end position="46"/>
    </location>
</feature>
<keyword evidence="2" id="KW-0812">Transmembrane</keyword>
<protein>
    <submittedName>
        <fullName evidence="3">Uncharacterized protein</fullName>
    </submittedName>
</protein>
<feature type="transmembrane region" description="Helical" evidence="2">
    <location>
        <begin position="560"/>
        <end position="581"/>
    </location>
</feature>
<evidence type="ECO:0000313" key="4">
    <source>
        <dbReference type="Proteomes" id="UP000033188"/>
    </source>
</evidence>
<feature type="region of interest" description="Disordered" evidence="1">
    <location>
        <begin position="444"/>
        <end position="463"/>
    </location>
</feature>
<evidence type="ECO:0000256" key="1">
    <source>
        <dbReference type="SAM" id="MobiDB-lite"/>
    </source>
</evidence>
<feature type="compositionally biased region" description="Low complexity" evidence="1">
    <location>
        <begin position="448"/>
        <end position="459"/>
    </location>
</feature>
<feature type="compositionally biased region" description="Basic and acidic residues" evidence="1">
    <location>
        <begin position="195"/>
        <end position="206"/>
    </location>
</feature>
<dbReference type="AlphaFoldDB" id="A0A061DEG2"/>
<dbReference type="EMBL" id="LK391709">
    <property type="protein sequence ID" value="CDR97225.1"/>
    <property type="molecule type" value="Genomic_DNA"/>
</dbReference>
<name>A0A061DEG2_BABBI</name>
<evidence type="ECO:0000313" key="3">
    <source>
        <dbReference type="EMBL" id="CDR97225.1"/>
    </source>
</evidence>
<feature type="region of interest" description="Disordered" evidence="1">
    <location>
        <begin position="1"/>
        <end position="67"/>
    </location>
</feature>
<sequence>MDEAEPSSESIHEVISEVGHQESAVEAEPSADNAPEVDADEIEGVDGSEQPSHVQEVGVVDGSEQASHVQEVGVVDGSEQASHVQEVEVEEPLGQQSVDMEHPSEVVDQMQFTSAQHAPTVFVDDLSETVDEMQFGAAHHAPTVVLASSSGEVDETQLETVRHTPTDIMEDSSDIIEGVEAGDSHDQGAAEEVPETSHMEEMRVDDQPGGNDASEATLREIEQKLAEKEQHCVMLEQQLIQANQQVETCYYQLEENGERLRKYGSEVEALKAENDRLGSEVDKMKADCERLELLETEKRNLSEMTATLTRDMEAKEREAALSLQSATALEERVKALEGDNTSLKGQLQSIESECQAHKLKSSEIYAMYQQLQKENVSMVEQLKQRSISATASVSVDTAAANYKELTGELERATQRCKEQEALLNSKQAAIQKLEQELAALKRERREAAAQAQENESAAASDADVRRMSEEFRMMKMSNAGLVSEVASLKAMLAEKTSRIDNLNCELLALRHPEEAKHKGELDLEDYMSNRRMGFSSNVASRKRRGLPGFMDALRLALGHWFMRLLVGMYILLLHVAVVVILNK</sequence>
<accession>A0A061DEG2</accession>
<keyword evidence="2" id="KW-1133">Transmembrane helix</keyword>
<feature type="region of interest" description="Disordered" evidence="1">
    <location>
        <begin position="181"/>
        <end position="213"/>
    </location>
</feature>
<evidence type="ECO:0000256" key="2">
    <source>
        <dbReference type="SAM" id="Phobius"/>
    </source>
</evidence>
<dbReference type="GeneID" id="24565766"/>
<dbReference type="OrthoDB" id="366390at2759"/>
<keyword evidence="2" id="KW-0472">Membrane</keyword>
<proteinExistence type="predicted"/>
<dbReference type="Proteomes" id="UP000033188">
    <property type="component" value="Chromosome 3"/>
</dbReference>
<dbReference type="OMA" id="CVMLEQQ"/>
<dbReference type="VEuPathDB" id="PiroplasmaDB:BBBOND_0311280"/>
<organism evidence="3 4">
    <name type="scientific">Babesia bigemina</name>
    <dbReference type="NCBI Taxonomy" id="5866"/>
    <lineage>
        <taxon>Eukaryota</taxon>
        <taxon>Sar</taxon>
        <taxon>Alveolata</taxon>
        <taxon>Apicomplexa</taxon>
        <taxon>Aconoidasida</taxon>
        <taxon>Piroplasmida</taxon>
        <taxon>Babesiidae</taxon>
        <taxon>Babesia</taxon>
    </lineage>
</organism>
<gene>
    <name evidence="3" type="ORF">BBBOND_0311280</name>
</gene>
<keyword evidence="4" id="KW-1185">Reference proteome</keyword>